<keyword evidence="4" id="KW-1134">Transmembrane beta strand</keyword>
<evidence type="ECO:0000256" key="7">
    <source>
        <dbReference type="ARBA" id="ARBA00022729"/>
    </source>
</evidence>
<evidence type="ECO:0000313" key="18">
    <source>
        <dbReference type="EMBL" id="MXO91344.1"/>
    </source>
</evidence>
<comment type="caution">
    <text evidence="18">The sequence shown here is derived from an EMBL/GenBank/DDBJ whole genome shotgun (WGS) entry which is preliminary data.</text>
</comment>
<evidence type="ECO:0000256" key="11">
    <source>
        <dbReference type="ARBA" id="ARBA00023136"/>
    </source>
</evidence>
<evidence type="ECO:0000256" key="4">
    <source>
        <dbReference type="ARBA" id="ARBA00022452"/>
    </source>
</evidence>
<dbReference type="Pfam" id="PF22461">
    <property type="entry name" value="SLBB_2"/>
    <property type="match status" value="1"/>
</dbReference>
<keyword evidence="6" id="KW-0812">Transmembrane</keyword>
<dbReference type="PROSITE" id="PS51257">
    <property type="entry name" value="PROKAR_LIPOPROTEIN"/>
    <property type="match status" value="1"/>
</dbReference>
<evidence type="ECO:0000256" key="6">
    <source>
        <dbReference type="ARBA" id="ARBA00022692"/>
    </source>
</evidence>
<evidence type="ECO:0000256" key="3">
    <source>
        <dbReference type="ARBA" id="ARBA00022448"/>
    </source>
</evidence>
<gene>
    <name evidence="18" type="ORF">GRI41_10960</name>
</gene>
<accession>A0A844ZV44</accession>
<keyword evidence="13" id="KW-0998">Cell outer membrane</keyword>
<sequence length="247" mass="26397">MRSGLQTKDKMTHFSKSFLFAAIAALALAGCAGGAKPVGLASTVELVDLTTLPAPDSTAPRTIGMQEQLEITVYGSEPLSGTFLTDSEGYISYPLVGDLYVSGKSPGQAAKMIADRLRGEFVIDPQVNVRPTQAQALTVSLGGEVANPGTYPATTSTSLLRAINNAGGLDEYAKSDDVLVMRTVNEQRYIGVFNIEAIKRGNYADPEIYPDDVVIVGESAARRRLDTILQFIPLVSTTAILLERVIR</sequence>
<comment type="subcellular location">
    <subcellularLocation>
        <location evidence="1">Cell outer membrane</location>
        <topology evidence="1">Multi-pass membrane protein</topology>
    </subcellularLocation>
</comment>
<evidence type="ECO:0000313" key="19">
    <source>
        <dbReference type="Proteomes" id="UP000442714"/>
    </source>
</evidence>
<dbReference type="GO" id="GO:0006811">
    <property type="term" value="P:monoatomic ion transport"/>
    <property type="evidence" value="ECO:0007669"/>
    <property type="project" value="UniProtKB-KW"/>
</dbReference>
<evidence type="ECO:0000256" key="5">
    <source>
        <dbReference type="ARBA" id="ARBA00022597"/>
    </source>
</evidence>
<dbReference type="EMBL" id="WTYX01000002">
    <property type="protein sequence ID" value="MXO91344.1"/>
    <property type="molecule type" value="Genomic_DNA"/>
</dbReference>
<feature type="chain" id="PRO_5032754475" evidence="15">
    <location>
        <begin position="30"/>
        <end position="247"/>
    </location>
</feature>
<reference evidence="18 19" key="1">
    <citation type="submission" date="2019-12" db="EMBL/GenBank/DDBJ databases">
        <title>Genomic-based taxomic classification of the family Erythrobacteraceae.</title>
        <authorList>
            <person name="Xu L."/>
        </authorList>
    </citation>
    <scope>NUCLEOTIDE SEQUENCE [LARGE SCALE GENOMIC DNA]</scope>
    <source>
        <strain evidence="18 19">KCTC 52763</strain>
    </source>
</reference>
<dbReference type="InterPro" id="IPR054765">
    <property type="entry name" value="SLBB_dom"/>
</dbReference>
<feature type="domain" description="Polysaccharide export protein N-terminal" evidence="16">
    <location>
        <begin position="59"/>
        <end position="130"/>
    </location>
</feature>
<evidence type="ECO:0000256" key="8">
    <source>
        <dbReference type="ARBA" id="ARBA00023047"/>
    </source>
</evidence>
<dbReference type="AlphaFoldDB" id="A0A844ZV44"/>
<keyword evidence="14" id="KW-0449">Lipoprotein</keyword>
<comment type="similarity">
    <text evidence="2">Belongs to the BexD/CtrA/VexA family.</text>
</comment>
<feature type="signal peptide" evidence="15">
    <location>
        <begin position="1"/>
        <end position="29"/>
    </location>
</feature>
<evidence type="ECO:0000256" key="15">
    <source>
        <dbReference type="SAM" id="SignalP"/>
    </source>
</evidence>
<keyword evidence="19" id="KW-1185">Reference proteome</keyword>
<keyword evidence="12" id="KW-0564">Palmitate</keyword>
<keyword evidence="9" id="KW-0406">Ion transport</keyword>
<evidence type="ECO:0000256" key="13">
    <source>
        <dbReference type="ARBA" id="ARBA00023237"/>
    </source>
</evidence>
<name>A0A844ZV44_9SPHN</name>
<dbReference type="GO" id="GO:0046930">
    <property type="term" value="C:pore complex"/>
    <property type="evidence" value="ECO:0007669"/>
    <property type="project" value="UniProtKB-KW"/>
</dbReference>
<evidence type="ECO:0000259" key="17">
    <source>
        <dbReference type="Pfam" id="PF22461"/>
    </source>
</evidence>
<evidence type="ECO:0000256" key="9">
    <source>
        <dbReference type="ARBA" id="ARBA00023065"/>
    </source>
</evidence>
<keyword evidence="11" id="KW-0472">Membrane</keyword>
<evidence type="ECO:0000256" key="2">
    <source>
        <dbReference type="ARBA" id="ARBA00009450"/>
    </source>
</evidence>
<keyword evidence="5" id="KW-0762">Sugar transport</keyword>
<keyword evidence="3" id="KW-0813">Transport</keyword>
<evidence type="ECO:0000256" key="10">
    <source>
        <dbReference type="ARBA" id="ARBA00023114"/>
    </source>
</evidence>
<dbReference type="InterPro" id="IPR003715">
    <property type="entry name" value="Poly_export_N"/>
</dbReference>
<dbReference type="GO" id="GO:0015159">
    <property type="term" value="F:polysaccharide transmembrane transporter activity"/>
    <property type="evidence" value="ECO:0007669"/>
    <property type="project" value="InterPro"/>
</dbReference>
<evidence type="ECO:0000256" key="14">
    <source>
        <dbReference type="ARBA" id="ARBA00023288"/>
    </source>
</evidence>
<protein>
    <submittedName>
        <fullName evidence="18">Polysaccharide export protein</fullName>
    </submittedName>
</protein>
<proteinExistence type="inferred from homology"/>
<evidence type="ECO:0000256" key="1">
    <source>
        <dbReference type="ARBA" id="ARBA00004571"/>
    </source>
</evidence>
<dbReference type="InterPro" id="IPR049712">
    <property type="entry name" value="Poly_export"/>
</dbReference>
<evidence type="ECO:0000259" key="16">
    <source>
        <dbReference type="Pfam" id="PF02563"/>
    </source>
</evidence>
<keyword evidence="7 15" id="KW-0732">Signal</keyword>
<dbReference type="GO" id="GO:0009279">
    <property type="term" value="C:cell outer membrane"/>
    <property type="evidence" value="ECO:0007669"/>
    <property type="project" value="UniProtKB-SubCell"/>
</dbReference>
<dbReference type="Pfam" id="PF02563">
    <property type="entry name" value="Poly_export"/>
    <property type="match status" value="1"/>
</dbReference>
<dbReference type="GO" id="GO:0015288">
    <property type="term" value="F:porin activity"/>
    <property type="evidence" value="ECO:0007669"/>
    <property type="project" value="UniProtKB-KW"/>
</dbReference>
<dbReference type="Gene3D" id="3.30.1950.10">
    <property type="entry name" value="wza like domain"/>
    <property type="match status" value="1"/>
</dbReference>
<dbReference type="Proteomes" id="UP000442714">
    <property type="component" value="Unassembled WGS sequence"/>
</dbReference>
<feature type="domain" description="SLBB" evidence="17">
    <location>
        <begin position="139"/>
        <end position="216"/>
    </location>
</feature>
<keyword evidence="10" id="KW-0626">Porin</keyword>
<organism evidence="18 19">
    <name type="scientific">Pontixanthobacter aquaemixtae</name>
    <dbReference type="NCBI Taxonomy" id="1958940"/>
    <lineage>
        <taxon>Bacteria</taxon>
        <taxon>Pseudomonadati</taxon>
        <taxon>Pseudomonadota</taxon>
        <taxon>Alphaproteobacteria</taxon>
        <taxon>Sphingomonadales</taxon>
        <taxon>Erythrobacteraceae</taxon>
        <taxon>Pontixanthobacter</taxon>
    </lineage>
</organism>
<keyword evidence="8" id="KW-0625">Polysaccharide transport</keyword>
<dbReference type="Gene3D" id="3.10.560.10">
    <property type="entry name" value="Outer membrane lipoprotein wza domain like"/>
    <property type="match status" value="1"/>
</dbReference>
<dbReference type="PANTHER" id="PTHR33619">
    <property type="entry name" value="POLYSACCHARIDE EXPORT PROTEIN GFCE-RELATED"/>
    <property type="match status" value="1"/>
</dbReference>
<evidence type="ECO:0000256" key="12">
    <source>
        <dbReference type="ARBA" id="ARBA00023139"/>
    </source>
</evidence>
<dbReference type="PANTHER" id="PTHR33619:SF3">
    <property type="entry name" value="POLYSACCHARIDE EXPORT PROTEIN GFCE-RELATED"/>
    <property type="match status" value="1"/>
</dbReference>